<gene>
    <name evidence="1" type="ORF">ASTO00021_LOCUS11146</name>
</gene>
<sequence length="156" mass="17925">MFTQQSNRISDSIYNMCECIYVGDVLSAVRIESRYKAMIYTTVWEEGYACPTATMCECVGNAVTKHDPPLLYDIRTDPGEENVLTADSFSKYDEIMEKVNRALEKHQKTIDQFPNQESQVKMTQTPLLLPHVCCDFPRSCQCNKETLHSHVLQYDP</sequence>
<accession>A0A7S3PJ43</accession>
<evidence type="ECO:0008006" key="2">
    <source>
        <dbReference type="Google" id="ProtNLM"/>
    </source>
</evidence>
<dbReference type="Pfam" id="PF14707">
    <property type="entry name" value="Sulfatase_C"/>
    <property type="match status" value="1"/>
</dbReference>
<dbReference type="SUPFAM" id="SSF53649">
    <property type="entry name" value="Alkaline phosphatase-like"/>
    <property type="match status" value="1"/>
</dbReference>
<reference evidence="1" key="1">
    <citation type="submission" date="2021-01" db="EMBL/GenBank/DDBJ databases">
        <authorList>
            <person name="Corre E."/>
            <person name="Pelletier E."/>
            <person name="Niang G."/>
            <person name="Scheremetjew M."/>
            <person name="Finn R."/>
            <person name="Kale V."/>
            <person name="Holt S."/>
            <person name="Cochrane G."/>
            <person name="Meng A."/>
            <person name="Brown T."/>
            <person name="Cohen L."/>
        </authorList>
    </citation>
    <scope>NUCLEOTIDE SEQUENCE</scope>
    <source>
        <strain evidence="1">GSBS06</strain>
    </source>
</reference>
<evidence type="ECO:0000313" key="1">
    <source>
        <dbReference type="EMBL" id="CAE0441015.1"/>
    </source>
</evidence>
<dbReference type="InterPro" id="IPR017850">
    <property type="entry name" value="Alkaline_phosphatase_core_sf"/>
</dbReference>
<dbReference type="AlphaFoldDB" id="A0A7S3PJ43"/>
<dbReference type="Gene3D" id="3.30.1120.10">
    <property type="match status" value="1"/>
</dbReference>
<name>A0A7S3PJ43_9STRA</name>
<proteinExistence type="predicted"/>
<protein>
    <recommendedName>
        <fullName evidence="2">Sulfatase N-terminal domain-containing protein</fullName>
    </recommendedName>
</protein>
<dbReference type="EMBL" id="HBIN01014710">
    <property type="protein sequence ID" value="CAE0441015.1"/>
    <property type="molecule type" value="Transcribed_RNA"/>
</dbReference>
<organism evidence="1">
    <name type="scientific">Aplanochytrium stocchinoi</name>
    <dbReference type="NCBI Taxonomy" id="215587"/>
    <lineage>
        <taxon>Eukaryota</taxon>
        <taxon>Sar</taxon>
        <taxon>Stramenopiles</taxon>
        <taxon>Bigyra</taxon>
        <taxon>Labyrinthulomycetes</taxon>
        <taxon>Thraustochytrida</taxon>
        <taxon>Thraustochytriidae</taxon>
        <taxon>Aplanochytrium</taxon>
    </lineage>
</organism>